<evidence type="ECO:0000256" key="12">
    <source>
        <dbReference type="ARBA" id="ARBA00073975"/>
    </source>
</evidence>
<dbReference type="AlphaFoldDB" id="A0AAX4H879"/>
<gene>
    <name evidence="15" type="ORF">PUMCH_002064</name>
</gene>
<comment type="subcellular location">
    <subcellularLocation>
        <location evidence="1">Mitochondrion outer membrane</location>
        <topology evidence="1">Single-pass membrane protein</topology>
    </subcellularLocation>
</comment>
<evidence type="ECO:0000256" key="6">
    <source>
        <dbReference type="ARBA" id="ARBA00022927"/>
    </source>
</evidence>
<keyword evidence="16" id="KW-1185">Reference proteome</keyword>
<dbReference type="GO" id="GO:0008320">
    <property type="term" value="F:protein transmembrane transporter activity"/>
    <property type="evidence" value="ECO:0007669"/>
    <property type="project" value="TreeGrafter"/>
</dbReference>
<dbReference type="InterPro" id="IPR002056">
    <property type="entry name" value="MAS20"/>
</dbReference>
<evidence type="ECO:0000256" key="5">
    <source>
        <dbReference type="ARBA" id="ARBA00022787"/>
    </source>
</evidence>
<evidence type="ECO:0000256" key="2">
    <source>
        <dbReference type="ARBA" id="ARBA00005792"/>
    </source>
</evidence>
<protein>
    <recommendedName>
        <fullName evidence="11">Mitochondrial import receptor subunit TOM20</fullName>
    </recommendedName>
    <alternativeName>
        <fullName evidence="10">Mitochondrial 20 kDa outer membrane protein</fullName>
    </alternativeName>
    <alternativeName>
        <fullName evidence="12">Mitochondrial import receptor subunit tom20</fullName>
    </alternativeName>
    <alternativeName>
        <fullName evidence="13">Translocase of outer membrane 20 kDa subunit</fullName>
    </alternativeName>
</protein>
<evidence type="ECO:0000256" key="3">
    <source>
        <dbReference type="ARBA" id="ARBA00022448"/>
    </source>
</evidence>
<evidence type="ECO:0000256" key="11">
    <source>
        <dbReference type="ARBA" id="ARBA00068548"/>
    </source>
</evidence>
<evidence type="ECO:0000256" key="1">
    <source>
        <dbReference type="ARBA" id="ARBA00004572"/>
    </source>
</evidence>
<accession>A0AAX4H879</accession>
<evidence type="ECO:0000256" key="14">
    <source>
        <dbReference type="SAM" id="Phobius"/>
    </source>
</evidence>
<evidence type="ECO:0000256" key="8">
    <source>
        <dbReference type="ARBA" id="ARBA00023128"/>
    </source>
</evidence>
<dbReference type="GO" id="GO:0005742">
    <property type="term" value="C:mitochondrial outer membrane translocase complex"/>
    <property type="evidence" value="ECO:0007669"/>
    <property type="project" value="InterPro"/>
</dbReference>
<keyword evidence="5" id="KW-1000">Mitochondrion outer membrane</keyword>
<dbReference type="Gene3D" id="1.20.960.10">
    <property type="entry name" value="Mitochondrial outer membrane translocase complex, subunit Tom20 domain"/>
    <property type="match status" value="1"/>
</dbReference>
<feature type="transmembrane region" description="Helical" evidence="14">
    <location>
        <begin position="26"/>
        <end position="46"/>
    </location>
</feature>
<keyword evidence="8" id="KW-0496">Mitochondrion</keyword>
<reference evidence="15 16" key="1">
    <citation type="submission" date="2023-10" db="EMBL/GenBank/DDBJ databases">
        <title>Draft Genome Sequence of Candida saopaulonensis from a very Premature Infant with Sepsis.</title>
        <authorList>
            <person name="Ning Y."/>
            <person name="Dai R."/>
            <person name="Xiao M."/>
            <person name="Xu Y."/>
            <person name="Yan Q."/>
            <person name="Zhang L."/>
        </authorList>
    </citation>
    <scope>NUCLEOTIDE SEQUENCE [LARGE SCALE GENOMIC DNA]</scope>
    <source>
        <strain evidence="15 16">19XY460</strain>
    </source>
</reference>
<dbReference type="Pfam" id="PF02064">
    <property type="entry name" value="MAS20"/>
    <property type="match status" value="1"/>
</dbReference>
<dbReference type="GO" id="GO:0006886">
    <property type="term" value="P:intracellular protein transport"/>
    <property type="evidence" value="ECO:0007669"/>
    <property type="project" value="InterPro"/>
</dbReference>
<dbReference type="EMBL" id="CP138895">
    <property type="protein sequence ID" value="WPK24773.1"/>
    <property type="molecule type" value="Genomic_DNA"/>
</dbReference>
<dbReference type="Proteomes" id="UP001338582">
    <property type="component" value="Chromosome 2"/>
</dbReference>
<evidence type="ECO:0000256" key="7">
    <source>
        <dbReference type="ARBA" id="ARBA00022989"/>
    </source>
</evidence>
<evidence type="ECO:0000256" key="10">
    <source>
        <dbReference type="ARBA" id="ARBA00042705"/>
    </source>
</evidence>
<evidence type="ECO:0000256" key="4">
    <source>
        <dbReference type="ARBA" id="ARBA00022692"/>
    </source>
</evidence>
<dbReference type="FunFam" id="1.20.960.10:FF:000002">
    <property type="entry name" value="Mitochondrial import receptor subunit TOM20"/>
    <property type="match status" value="1"/>
</dbReference>
<evidence type="ECO:0000256" key="9">
    <source>
        <dbReference type="ARBA" id="ARBA00023136"/>
    </source>
</evidence>
<dbReference type="GeneID" id="88173129"/>
<dbReference type="GO" id="GO:0030150">
    <property type="term" value="P:protein import into mitochondrial matrix"/>
    <property type="evidence" value="ECO:0007669"/>
    <property type="project" value="TreeGrafter"/>
</dbReference>
<keyword evidence="4 14" id="KW-0812">Transmembrane</keyword>
<proteinExistence type="inferred from homology"/>
<dbReference type="GO" id="GO:0006605">
    <property type="term" value="P:protein targeting"/>
    <property type="evidence" value="ECO:0007669"/>
    <property type="project" value="InterPro"/>
</dbReference>
<keyword evidence="3" id="KW-0813">Transport</keyword>
<dbReference type="PANTHER" id="PTHR12430:SF0">
    <property type="entry name" value="TRANSLOCASE OF OUTER MITOCHONDRIAL MEMBRANE 20"/>
    <property type="match status" value="1"/>
</dbReference>
<dbReference type="KEGG" id="asau:88173129"/>
<keyword evidence="6" id="KW-0653">Protein transport</keyword>
<dbReference type="PANTHER" id="PTHR12430">
    <property type="entry name" value="MITOCHONDRIAL IMPORT RECEPTOR SUBUNIT TOM20"/>
    <property type="match status" value="1"/>
</dbReference>
<dbReference type="InterPro" id="IPR023392">
    <property type="entry name" value="Tom20_dom_sf"/>
</dbReference>
<evidence type="ECO:0000256" key="13">
    <source>
        <dbReference type="ARBA" id="ARBA00080405"/>
    </source>
</evidence>
<dbReference type="RefSeq" id="XP_062877156.1">
    <property type="nucleotide sequence ID" value="XM_063021086.1"/>
</dbReference>
<dbReference type="PRINTS" id="PR00351">
    <property type="entry name" value="OM20RECEPTOR"/>
</dbReference>
<evidence type="ECO:0000313" key="16">
    <source>
        <dbReference type="Proteomes" id="UP001338582"/>
    </source>
</evidence>
<evidence type="ECO:0000313" key="15">
    <source>
        <dbReference type="EMBL" id="WPK24773.1"/>
    </source>
</evidence>
<name>A0AAX4H879_9ASCO</name>
<dbReference type="GO" id="GO:0016031">
    <property type="term" value="P:tRNA import into mitochondrion"/>
    <property type="evidence" value="ECO:0007669"/>
    <property type="project" value="TreeGrafter"/>
</dbReference>
<dbReference type="GO" id="GO:0030943">
    <property type="term" value="F:mitochondrion targeting sequence binding"/>
    <property type="evidence" value="ECO:0007669"/>
    <property type="project" value="TreeGrafter"/>
</dbReference>
<keyword evidence="7 14" id="KW-1133">Transmembrane helix</keyword>
<comment type="similarity">
    <text evidence="2">Belongs to the Tom20 family.</text>
</comment>
<keyword evidence="9 14" id="KW-0472">Membrane</keyword>
<sequence length="221" mass="23819">MQVGGLSPKIFSKAHNLEHNITMRTALTFASIAAAGAVAYAVYFDYNRRNSPEFRRQLKKRQQKEQKQAAKAQEESKKSKMLAVKKALTEDLAQNPLPTDLSKKEEFFLENVAIGEQLANDPNSKIEAALKFYKALAVYPNPTDIMGIYHKTLPEDVYELLVMMIALQPPAAITNIIGGPGGISGAASAAPAAAAAAAAEAAEAVEAEAVEEMKPSETDLD</sequence>
<dbReference type="SUPFAM" id="SSF47157">
    <property type="entry name" value="Mitochondrial import receptor subunit Tom20"/>
    <property type="match status" value="1"/>
</dbReference>
<organism evidence="15 16">
    <name type="scientific">Australozyma saopauloensis</name>
    <dbReference type="NCBI Taxonomy" id="291208"/>
    <lineage>
        <taxon>Eukaryota</taxon>
        <taxon>Fungi</taxon>
        <taxon>Dikarya</taxon>
        <taxon>Ascomycota</taxon>
        <taxon>Saccharomycotina</taxon>
        <taxon>Pichiomycetes</taxon>
        <taxon>Metschnikowiaceae</taxon>
        <taxon>Australozyma</taxon>
    </lineage>
</organism>